<protein>
    <recommendedName>
        <fullName evidence="8 9">1,4-dihydroxy-2-naphthoate octaprenyltransferase</fullName>
        <shortName evidence="8">DHNA-octaprenyltransferase</shortName>
        <ecNumber evidence="8 9">2.5.1.74</ecNumber>
    </recommendedName>
</protein>
<feature type="transmembrane region" description="Helical" evidence="8">
    <location>
        <begin position="167"/>
        <end position="188"/>
    </location>
</feature>
<dbReference type="UniPathway" id="UPA00079">
    <property type="reaction ID" value="UER00168"/>
</dbReference>
<dbReference type="HAMAP" id="MF_01937">
    <property type="entry name" value="MenA_1"/>
    <property type="match status" value="1"/>
</dbReference>
<dbReference type="Pfam" id="PF01040">
    <property type="entry name" value="UbiA"/>
    <property type="match status" value="1"/>
</dbReference>
<gene>
    <name evidence="8" type="primary">menA</name>
    <name evidence="10" type="ORF">N868_06725</name>
</gene>
<dbReference type="CDD" id="cd13962">
    <property type="entry name" value="PT_UbiA_UBIAD1"/>
    <property type="match status" value="1"/>
</dbReference>
<dbReference type="InterPro" id="IPR000537">
    <property type="entry name" value="UbiA_prenyltransferase"/>
</dbReference>
<dbReference type="GO" id="GO:0005886">
    <property type="term" value="C:plasma membrane"/>
    <property type="evidence" value="ECO:0007669"/>
    <property type="project" value="UniProtKB-SubCell"/>
</dbReference>
<comment type="caution">
    <text evidence="10">The sequence shown here is derived from an EMBL/GenBank/DDBJ whole genome shotgun (WGS) entry which is preliminary data.</text>
</comment>
<dbReference type="GO" id="GO:0046428">
    <property type="term" value="F:1,4-dihydroxy-2-naphthoate polyprenyltransferase activity"/>
    <property type="evidence" value="ECO:0007669"/>
    <property type="project" value="UniProtKB-UniRule"/>
</dbReference>
<dbReference type="GO" id="GO:0042371">
    <property type="term" value="P:vitamin K biosynthetic process"/>
    <property type="evidence" value="ECO:0007669"/>
    <property type="project" value="TreeGrafter"/>
</dbReference>
<comment type="subcellular location">
    <subcellularLocation>
        <location evidence="8">Cell membrane</location>
        <topology evidence="8">Multi-pass membrane protein</topology>
    </subcellularLocation>
    <subcellularLocation>
        <location evidence="1">Membrane</location>
        <topology evidence="1">Multi-pass membrane protein</topology>
    </subcellularLocation>
</comment>
<comment type="catalytic activity">
    <reaction evidence="8">
        <text>an all-trans-polyprenyl diphosphate + 1,4-dihydroxy-2-naphthoate + H(+) = a 2-demethylmenaquinol + CO2 + diphosphate</text>
        <dbReference type="Rhea" id="RHEA:26478"/>
        <dbReference type="Rhea" id="RHEA-COMP:9563"/>
        <dbReference type="Rhea" id="RHEA-COMP:9564"/>
        <dbReference type="ChEBI" id="CHEBI:11173"/>
        <dbReference type="ChEBI" id="CHEBI:15378"/>
        <dbReference type="ChEBI" id="CHEBI:16526"/>
        <dbReference type="ChEBI" id="CHEBI:33019"/>
        <dbReference type="ChEBI" id="CHEBI:55437"/>
        <dbReference type="ChEBI" id="CHEBI:58914"/>
        <dbReference type="EC" id="2.5.1.74"/>
    </reaction>
</comment>
<dbReference type="NCBIfam" id="NF004751">
    <property type="entry name" value="PRK06080.1-3"/>
    <property type="match status" value="1"/>
</dbReference>
<dbReference type="InterPro" id="IPR004657">
    <property type="entry name" value="MenA"/>
</dbReference>
<keyword evidence="7 8" id="KW-0472">Membrane</keyword>
<dbReference type="RefSeq" id="WP_043604001.1">
    <property type="nucleotide sequence ID" value="NZ_AXCY01000014.1"/>
</dbReference>
<dbReference type="InterPro" id="IPR044878">
    <property type="entry name" value="UbiA_sf"/>
</dbReference>
<proteinExistence type="inferred from homology"/>
<keyword evidence="6 8" id="KW-1133">Transmembrane helix</keyword>
<reference evidence="10 11" key="1">
    <citation type="submission" date="2013-08" db="EMBL/GenBank/DDBJ databases">
        <title>Genome sequencing of Cellulomonas carbonis T26.</title>
        <authorList>
            <person name="Chen F."/>
            <person name="Li Y."/>
            <person name="Wang G."/>
        </authorList>
    </citation>
    <scope>NUCLEOTIDE SEQUENCE [LARGE SCALE GENOMIC DNA]</scope>
    <source>
        <strain evidence="10 11">T26</strain>
    </source>
</reference>
<feature type="transmembrane region" description="Helical" evidence="8">
    <location>
        <begin position="267"/>
        <end position="288"/>
    </location>
</feature>
<feature type="transmembrane region" description="Helical" evidence="8">
    <location>
        <begin position="242"/>
        <end position="260"/>
    </location>
</feature>
<keyword evidence="5 8" id="KW-0812">Transmembrane</keyword>
<feature type="transmembrane region" description="Helical" evidence="8">
    <location>
        <begin position="91"/>
        <end position="108"/>
    </location>
</feature>
<accession>A0A0A0BXC5</accession>
<keyword evidence="2 8" id="KW-0474">Menaquinone biosynthesis</keyword>
<evidence type="ECO:0000256" key="4">
    <source>
        <dbReference type="ARBA" id="ARBA00022679"/>
    </source>
</evidence>
<evidence type="ECO:0000256" key="2">
    <source>
        <dbReference type="ARBA" id="ARBA00022428"/>
    </source>
</evidence>
<feature type="transmembrane region" description="Helical" evidence="8">
    <location>
        <begin position="217"/>
        <end position="236"/>
    </location>
</feature>
<evidence type="ECO:0000256" key="1">
    <source>
        <dbReference type="ARBA" id="ARBA00004141"/>
    </source>
</evidence>
<keyword evidence="11" id="KW-1185">Reference proteome</keyword>
<evidence type="ECO:0000313" key="10">
    <source>
        <dbReference type="EMBL" id="KGM11794.1"/>
    </source>
</evidence>
<dbReference type="Gene3D" id="1.10.357.140">
    <property type="entry name" value="UbiA prenyltransferase"/>
    <property type="match status" value="1"/>
</dbReference>
<keyword evidence="4 8" id="KW-0808">Transferase</keyword>
<dbReference type="EMBL" id="AXCY01000014">
    <property type="protein sequence ID" value="KGM11794.1"/>
    <property type="molecule type" value="Genomic_DNA"/>
</dbReference>
<comment type="similarity">
    <text evidence="8">Belongs to the MenA family. Type 1 subfamily.</text>
</comment>
<evidence type="ECO:0000256" key="5">
    <source>
        <dbReference type="ARBA" id="ARBA00022692"/>
    </source>
</evidence>
<name>A0A0A0BXC5_9CELL</name>
<dbReference type="NCBIfam" id="TIGR00751">
    <property type="entry name" value="menA"/>
    <property type="match status" value="1"/>
</dbReference>
<dbReference type="Proteomes" id="UP000029839">
    <property type="component" value="Unassembled WGS sequence"/>
</dbReference>
<dbReference type="EC" id="2.5.1.74" evidence="8 9"/>
<keyword evidence="3 8" id="KW-1003">Cell membrane</keyword>
<dbReference type="PANTHER" id="PTHR13929:SF0">
    <property type="entry name" value="UBIA PRENYLTRANSFERASE DOMAIN-CONTAINING PROTEIN 1"/>
    <property type="match status" value="1"/>
</dbReference>
<feature type="transmembrane region" description="Helical" evidence="8">
    <location>
        <begin position="114"/>
        <end position="130"/>
    </location>
</feature>
<evidence type="ECO:0000256" key="6">
    <source>
        <dbReference type="ARBA" id="ARBA00022989"/>
    </source>
</evidence>
<comment type="pathway">
    <text evidence="8">Quinol/quinone metabolism; menaquinone biosynthesis; menaquinol from 1,4-dihydroxy-2-naphthoate: step 1/2.</text>
</comment>
<evidence type="ECO:0000256" key="3">
    <source>
        <dbReference type="ARBA" id="ARBA00022475"/>
    </source>
</evidence>
<feature type="transmembrane region" description="Helical" evidence="8">
    <location>
        <begin position="142"/>
        <end position="161"/>
    </location>
</feature>
<dbReference type="PANTHER" id="PTHR13929">
    <property type="entry name" value="1,4-DIHYDROXY-2-NAPHTHOATE OCTAPRENYLTRANSFERASE"/>
    <property type="match status" value="1"/>
</dbReference>
<evidence type="ECO:0000256" key="7">
    <source>
        <dbReference type="ARBA" id="ARBA00023136"/>
    </source>
</evidence>
<sequence>MATAGEWIEGARLRTLPAAVAPVAVGTGAAAELGSASGVRALLAAGVALALQVGVNYANDYSDGVRGTDVDRVGPMRLTASGAARPGQVKAAAFASFGVAAVLGLALVALSGHWWLLAVGALSVLAAWFYTGGRRPYGYRGLGEVGVFVFFGLVAVLGTTYTQADTVSWPAVVGAVAVGLLACALLMVNNLRDIPTDVVAGKRTLAVRLGDHRSRRVYAVLVTAPVVLGTLCALANPWAALTLLLGLPAGLLAGTVLLGARGRLLRPVLAGTGMLELAFGLVLGLGLAI</sequence>
<dbReference type="GO" id="GO:0009234">
    <property type="term" value="P:menaquinone biosynthetic process"/>
    <property type="evidence" value="ECO:0007669"/>
    <property type="project" value="UniProtKB-UniRule"/>
</dbReference>
<evidence type="ECO:0000313" key="11">
    <source>
        <dbReference type="Proteomes" id="UP000029839"/>
    </source>
</evidence>
<organism evidence="10 11">
    <name type="scientific">Cellulomonas carbonis T26</name>
    <dbReference type="NCBI Taxonomy" id="947969"/>
    <lineage>
        <taxon>Bacteria</taxon>
        <taxon>Bacillati</taxon>
        <taxon>Actinomycetota</taxon>
        <taxon>Actinomycetes</taxon>
        <taxon>Micrococcales</taxon>
        <taxon>Cellulomonadaceae</taxon>
        <taxon>Cellulomonas</taxon>
    </lineage>
</organism>
<dbReference type="AlphaFoldDB" id="A0A0A0BXC5"/>
<dbReference type="OrthoDB" id="9767568at2"/>
<evidence type="ECO:0000256" key="8">
    <source>
        <dbReference type="HAMAP-Rule" id="MF_01937"/>
    </source>
</evidence>
<reference evidence="10 11" key="2">
    <citation type="journal article" date="2015" name="Stand. Genomic Sci.">
        <title>Draft genome sequence of Cellulomonas carbonis T26(T) and comparative analysis of six Cellulomonas genomes.</title>
        <authorList>
            <person name="Zhuang W."/>
            <person name="Zhang S."/>
            <person name="Xia X."/>
            <person name="Wang G."/>
        </authorList>
    </citation>
    <scope>NUCLEOTIDE SEQUENCE [LARGE SCALE GENOMIC DNA]</scope>
    <source>
        <strain evidence="10 11">T26</strain>
    </source>
</reference>
<dbReference type="InterPro" id="IPR026046">
    <property type="entry name" value="UBIAD1"/>
</dbReference>
<comment type="function">
    <text evidence="8">Conversion of 1,4-dihydroxy-2-naphthoate (DHNA) to demethylmenaquinone (DMK).</text>
</comment>
<evidence type="ECO:0000256" key="9">
    <source>
        <dbReference type="NCBIfam" id="TIGR00751"/>
    </source>
</evidence>
<dbReference type="PIRSF" id="PIRSF005355">
    <property type="entry name" value="UBIAD1"/>
    <property type="match status" value="1"/>
</dbReference>